<organism evidence="9 10">
    <name type="scientific">Candidatus Viadribacter manganicus</name>
    <dbReference type="NCBI Taxonomy" id="1759059"/>
    <lineage>
        <taxon>Bacteria</taxon>
        <taxon>Pseudomonadati</taxon>
        <taxon>Pseudomonadota</taxon>
        <taxon>Alphaproteobacteria</taxon>
        <taxon>Hyphomonadales</taxon>
        <taxon>Hyphomonadaceae</taxon>
        <taxon>Candidatus Viadribacter</taxon>
    </lineage>
</organism>
<dbReference type="Pfam" id="PF03734">
    <property type="entry name" value="YkuD"/>
    <property type="match status" value="1"/>
</dbReference>
<evidence type="ECO:0000259" key="8">
    <source>
        <dbReference type="Pfam" id="PF20142"/>
    </source>
</evidence>
<dbReference type="STRING" id="1759059.ATE48_07835"/>
<dbReference type="GO" id="GO:0071555">
    <property type="term" value="P:cell wall organization"/>
    <property type="evidence" value="ECO:0007669"/>
    <property type="project" value="UniProtKB-KW"/>
</dbReference>
<dbReference type="InterPro" id="IPR052905">
    <property type="entry name" value="LD-transpeptidase_YkuD-like"/>
</dbReference>
<evidence type="ECO:0000256" key="4">
    <source>
        <dbReference type="ARBA" id="ARBA00022960"/>
    </source>
</evidence>
<feature type="domain" description="L,D-TPase catalytic" evidence="7">
    <location>
        <begin position="185"/>
        <end position="344"/>
    </location>
</feature>
<gene>
    <name evidence="9" type="ORF">ATE48_07835</name>
</gene>
<keyword evidence="3" id="KW-0808">Transferase</keyword>
<dbReference type="InterPro" id="IPR045380">
    <property type="entry name" value="LD_TPept_scaffold_dom"/>
</dbReference>
<dbReference type="GO" id="GO:0008360">
    <property type="term" value="P:regulation of cell shape"/>
    <property type="evidence" value="ECO:0007669"/>
    <property type="project" value="UniProtKB-KW"/>
</dbReference>
<dbReference type="RefSeq" id="WP_066769843.1">
    <property type="nucleotide sequence ID" value="NZ_CP013244.1"/>
</dbReference>
<proteinExistence type="inferred from homology"/>
<feature type="domain" description="L,D-transpeptidase scaffold" evidence="8">
    <location>
        <begin position="21"/>
        <end position="141"/>
    </location>
</feature>
<dbReference type="OrthoDB" id="9778545at2"/>
<dbReference type="GO" id="GO:0016740">
    <property type="term" value="F:transferase activity"/>
    <property type="evidence" value="ECO:0007669"/>
    <property type="project" value="UniProtKB-KW"/>
</dbReference>
<dbReference type="EMBL" id="CP013244">
    <property type="protein sequence ID" value="ANP45841.1"/>
    <property type="molecule type" value="Genomic_DNA"/>
</dbReference>
<keyword evidence="5" id="KW-0573">Peptidoglycan synthesis</keyword>
<dbReference type="GO" id="GO:0004180">
    <property type="term" value="F:carboxypeptidase activity"/>
    <property type="evidence" value="ECO:0007669"/>
    <property type="project" value="UniProtKB-ARBA"/>
</dbReference>
<protein>
    <submittedName>
        <fullName evidence="9">Uncharacterized protein</fullName>
    </submittedName>
</protein>
<dbReference type="PANTHER" id="PTHR41533">
    <property type="entry name" value="L,D-TRANSPEPTIDASE HI_1667-RELATED"/>
    <property type="match status" value="1"/>
</dbReference>
<dbReference type="UniPathway" id="UPA00219"/>
<evidence type="ECO:0000256" key="5">
    <source>
        <dbReference type="ARBA" id="ARBA00022984"/>
    </source>
</evidence>
<evidence type="ECO:0000256" key="1">
    <source>
        <dbReference type="ARBA" id="ARBA00004752"/>
    </source>
</evidence>
<evidence type="ECO:0000313" key="9">
    <source>
        <dbReference type="EMBL" id="ANP45841.1"/>
    </source>
</evidence>
<comment type="similarity">
    <text evidence="2">Belongs to the YkuD family.</text>
</comment>
<evidence type="ECO:0000256" key="3">
    <source>
        <dbReference type="ARBA" id="ARBA00022679"/>
    </source>
</evidence>
<reference evidence="9 10" key="1">
    <citation type="submission" date="2015-11" db="EMBL/GenBank/DDBJ databases">
        <title>Whole-Genome Sequence of Candidatus Oderbacter manganicum from the National Park Lower Oder Valley, Germany.</title>
        <authorList>
            <person name="Braun B."/>
            <person name="Liere K."/>
            <person name="Szewzyk U."/>
        </authorList>
    </citation>
    <scope>NUCLEOTIDE SEQUENCE [LARGE SCALE GENOMIC DNA]</scope>
    <source>
        <strain evidence="9 10">OTSz_A_272</strain>
    </source>
</reference>
<dbReference type="InterPro" id="IPR038063">
    <property type="entry name" value="Transpep_catalytic_dom"/>
</dbReference>
<evidence type="ECO:0000259" key="7">
    <source>
        <dbReference type="Pfam" id="PF03734"/>
    </source>
</evidence>
<dbReference type="Proteomes" id="UP000092498">
    <property type="component" value="Chromosome"/>
</dbReference>
<dbReference type="GO" id="GO:0009252">
    <property type="term" value="P:peptidoglycan biosynthetic process"/>
    <property type="evidence" value="ECO:0007669"/>
    <property type="project" value="UniProtKB-UniPathway"/>
</dbReference>
<dbReference type="KEGG" id="cbot:ATE48_07835"/>
<evidence type="ECO:0000256" key="6">
    <source>
        <dbReference type="ARBA" id="ARBA00023316"/>
    </source>
</evidence>
<sequence>MALAIAGCARAGAPAPSSRLWSAAALADLQHIAEAAPLEGLPSEQTALTEIARVERLAANDPVAAAESDGAADALFSSLARSFAQGATDPARADPQWRIPPPSPPDLGALLAARAAGASPSSLLQGLLPRTFEYRALRAELARTAAQALGALDPSGLDRETRLIRLRANMERWRWLPRELPARRLEARIPQFETILHRADGPPIVHAAIVGARRTPTPSFSANMVSVTLNPTWQPPQSILRNELLPRFRRDPSAAERENFEVIDSSGNVVDPASIDWSERPFRHRLRQRPGPGNALGQIRFNLPNPFSIYLHDTSNRSLFSRNDRALSHGCLRVENIIGLAEAVIANPAWDHTALQAAIAESKTKAITLTAPMPVYILYLTASAGEDGAAVYFDDLYRRDAAVVAALDEPDAPVVSVVAGLAQVQHCAT</sequence>
<dbReference type="CDD" id="cd16913">
    <property type="entry name" value="YkuD_like"/>
    <property type="match status" value="1"/>
</dbReference>
<accession>A0A1B1AH22</accession>
<name>A0A1B1AH22_9PROT</name>
<dbReference type="AlphaFoldDB" id="A0A1B1AH22"/>
<evidence type="ECO:0000256" key="2">
    <source>
        <dbReference type="ARBA" id="ARBA00005992"/>
    </source>
</evidence>
<keyword evidence="10" id="KW-1185">Reference proteome</keyword>
<keyword evidence="4" id="KW-0133">Cell shape</keyword>
<dbReference type="SUPFAM" id="SSF141523">
    <property type="entry name" value="L,D-transpeptidase catalytic domain-like"/>
    <property type="match status" value="1"/>
</dbReference>
<dbReference type="InterPro" id="IPR005490">
    <property type="entry name" value="LD_TPept_cat_dom"/>
</dbReference>
<dbReference type="Pfam" id="PF20142">
    <property type="entry name" value="Scaffold"/>
    <property type="match status" value="1"/>
</dbReference>
<keyword evidence="6" id="KW-0961">Cell wall biogenesis/degradation</keyword>
<dbReference type="PANTHER" id="PTHR41533:SF2">
    <property type="entry name" value="BLR7131 PROTEIN"/>
    <property type="match status" value="1"/>
</dbReference>
<dbReference type="InParanoid" id="A0A1B1AH22"/>
<comment type="pathway">
    <text evidence="1">Cell wall biogenesis; peptidoglycan biosynthesis.</text>
</comment>
<evidence type="ECO:0000313" key="10">
    <source>
        <dbReference type="Proteomes" id="UP000092498"/>
    </source>
</evidence>